<evidence type="ECO:0000313" key="5">
    <source>
        <dbReference type="Proteomes" id="UP001642487"/>
    </source>
</evidence>
<feature type="compositionally biased region" description="Polar residues" evidence="1">
    <location>
        <begin position="439"/>
        <end position="451"/>
    </location>
</feature>
<feature type="region of interest" description="Disordered" evidence="1">
    <location>
        <begin position="588"/>
        <end position="661"/>
    </location>
</feature>
<dbReference type="InterPro" id="IPR011989">
    <property type="entry name" value="ARM-like"/>
</dbReference>
<organism evidence="4 5">
    <name type="scientific">Citrullus colocynthis</name>
    <name type="common">colocynth</name>
    <dbReference type="NCBI Taxonomy" id="252529"/>
    <lineage>
        <taxon>Eukaryota</taxon>
        <taxon>Viridiplantae</taxon>
        <taxon>Streptophyta</taxon>
        <taxon>Embryophyta</taxon>
        <taxon>Tracheophyta</taxon>
        <taxon>Spermatophyta</taxon>
        <taxon>Magnoliopsida</taxon>
        <taxon>eudicotyledons</taxon>
        <taxon>Gunneridae</taxon>
        <taxon>Pentapetalae</taxon>
        <taxon>rosids</taxon>
        <taxon>fabids</taxon>
        <taxon>Cucurbitales</taxon>
        <taxon>Cucurbitaceae</taxon>
        <taxon>Benincaseae</taxon>
        <taxon>Citrullus</taxon>
    </lineage>
</organism>
<keyword evidence="2" id="KW-0812">Transmembrane</keyword>
<gene>
    <name evidence="4" type="ORF">CITCOLO1_LOCUS11765</name>
</gene>
<feature type="region of interest" description="Disordered" evidence="1">
    <location>
        <begin position="408"/>
        <end position="451"/>
    </location>
</feature>
<feature type="compositionally biased region" description="Basic residues" evidence="1">
    <location>
        <begin position="1"/>
        <end position="17"/>
    </location>
</feature>
<keyword evidence="2" id="KW-1133">Transmembrane helix</keyword>
<feature type="compositionally biased region" description="Low complexity" evidence="1">
    <location>
        <begin position="643"/>
        <end position="655"/>
    </location>
</feature>
<evidence type="ECO:0000256" key="2">
    <source>
        <dbReference type="SAM" id="Phobius"/>
    </source>
</evidence>
<dbReference type="SUPFAM" id="SSF48371">
    <property type="entry name" value="ARM repeat"/>
    <property type="match status" value="1"/>
</dbReference>
<feature type="transmembrane region" description="Helical" evidence="2">
    <location>
        <begin position="693"/>
        <end position="714"/>
    </location>
</feature>
<sequence length="726" mass="80775">MVQNQKVKRGTHKRRRRDSGGISRKDFEFIVSKSALQRPNPRKGKTFKSKPKSDSTEPINSNPSKIPQKSLTLLSLFHSSSSSSYSSLSSSFHFFSDIHLHAMKATSETQRSFMSKNLSPMLRREFANLDKDADSRRSAMKALRTYVKELDSKAIPVFLAQVSENKETGALNGECTISLYEVLARVHGVNIVPQIDRIMTSIIKTLASSAGSFPLQQACSKVVPAIARYGIDPTTPDDKKKHVIYSLCNPLSESLLGSQESLTSGAALCLKALVDSDNWRFASDEMVNKVCQNVAGALEEKSTQTNSHMGLVMTLAKRNPRIVEPYARLLLQAGLRILKCGIVEKNSQKRLSAIQMINFLMRCLDPWSIFSELQSIIDEMENCQSDQMPYVKGAAYETLQTAKKILADKGSKMDKSPSSVTGSNFIDRRRRSPWRNDGSRTPSSESPESQTLDSFFDYGSLVGSPFSSRQASRNSGFDRRSVNRKLWSYENGGVDISLKDGLSLFSEVTRGTDVSDTMSVHSGSHKFGHNGEEYADDFSGFFQMSPPRRRLSRSTTTSPLRSRGFINVEDMIYKTPRKLVQSLQDLNEGNSDYASRSSRRRHRSLSSGNLEWSPPRSFLNQNRLPDDQKLSKEDEGGLDSDNGEQSQGSSESISSTDGVPNHGDVQAIPVAVVCQSKIKPQYSGIEMAYKKTALKLVCGFSFLLFTIFTSLLWIDDQDQGSYLVPT</sequence>
<evidence type="ECO:0000313" key="4">
    <source>
        <dbReference type="EMBL" id="CAK9319748.1"/>
    </source>
</evidence>
<dbReference type="PANTHER" id="PTHR31355:SF4">
    <property type="entry name" value="TOG DOMAIN-CONTAINING PROTEIN"/>
    <property type="match status" value="1"/>
</dbReference>
<evidence type="ECO:0000259" key="3">
    <source>
        <dbReference type="Pfam" id="PF24714"/>
    </source>
</evidence>
<feature type="domain" description="TORTIFOLIA1/SINE1-2 N-terminal" evidence="3">
    <location>
        <begin position="132"/>
        <end position="403"/>
    </location>
</feature>
<keyword evidence="2" id="KW-0472">Membrane</keyword>
<feature type="region of interest" description="Disordered" evidence="1">
    <location>
        <begin position="1"/>
        <end position="66"/>
    </location>
</feature>
<accession>A0ABP0YL09</accession>
<dbReference type="InterPro" id="IPR057600">
    <property type="entry name" value="TORTIFOLIA1/SINE1-2_N"/>
</dbReference>
<dbReference type="InterPro" id="IPR033337">
    <property type="entry name" value="TORTIFOLIA1/SINE1-2"/>
</dbReference>
<dbReference type="Pfam" id="PF24714">
    <property type="entry name" value="TOR1L1_N"/>
    <property type="match status" value="1"/>
</dbReference>
<protein>
    <recommendedName>
        <fullName evidence="3">TORTIFOLIA1/SINE1-2 N-terminal domain-containing protein</fullName>
    </recommendedName>
</protein>
<dbReference type="PANTHER" id="PTHR31355">
    <property type="entry name" value="MICROTUBULE-ASSOCIATED PROTEIN TORTIFOLIA1"/>
    <property type="match status" value="1"/>
</dbReference>
<dbReference type="Proteomes" id="UP001642487">
    <property type="component" value="Chromosome 4"/>
</dbReference>
<feature type="compositionally biased region" description="Basic and acidic residues" evidence="1">
    <location>
        <begin position="624"/>
        <end position="635"/>
    </location>
</feature>
<keyword evidence="5" id="KW-1185">Reference proteome</keyword>
<feature type="compositionally biased region" description="Basic residues" evidence="1">
    <location>
        <begin position="40"/>
        <end position="50"/>
    </location>
</feature>
<reference evidence="4 5" key="1">
    <citation type="submission" date="2024-03" db="EMBL/GenBank/DDBJ databases">
        <authorList>
            <person name="Gkanogiannis A."/>
            <person name="Becerra Lopez-Lavalle L."/>
        </authorList>
    </citation>
    <scope>NUCLEOTIDE SEQUENCE [LARGE SCALE GENOMIC DNA]</scope>
</reference>
<dbReference type="InterPro" id="IPR016024">
    <property type="entry name" value="ARM-type_fold"/>
</dbReference>
<feature type="compositionally biased region" description="Polar residues" evidence="1">
    <location>
        <begin position="56"/>
        <end position="66"/>
    </location>
</feature>
<dbReference type="Gene3D" id="1.25.10.10">
    <property type="entry name" value="Leucine-rich Repeat Variant"/>
    <property type="match status" value="1"/>
</dbReference>
<name>A0ABP0YL09_9ROSI</name>
<proteinExistence type="predicted"/>
<dbReference type="EMBL" id="OZ021738">
    <property type="protein sequence ID" value="CAK9319748.1"/>
    <property type="molecule type" value="Genomic_DNA"/>
</dbReference>
<evidence type="ECO:0000256" key="1">
    <source>
        <dbReference type="SAM" id="MobiDB-lite"/>
    </source>
</evidence>